<dbReference type="AlphaFoldDB" id="A0A0F8YBP3"/>
<gene>
    <name evidence="1" type="ORF">LCGC14_2917400</name>
</gene>
<protein>
    <submittedName>
        <fullName evidence="1">Uncharacterized protein</fullName>
    </submittedName>
</protein>
<sequence length="37" mass="3818">HSAKCLVLGKCTTAVKAMEQSLGLTIGTDAEQTKGRA</sequence>
<dbReference type="EMBL" id="LAZR01057890">
    <property type="protein sequence ID" value="KKK71095.1"/>
    <property type="molecule type" value="Genomic_DNA"/>
</dbReference>
<feature type="non-terminal residue" evidence="1">
    <location>
        <position position="1"/>
    </location>
</feature>
<reference evidence="1" key="1">
    <citation type="journal article" date="2015" name="Nature">
        <title>Complex archaea that bridge the gap between prokaryotes and eukaryotes.</title>
        <authorList>
            <person name="Spang A."/>
            <person name="Saw J.H."/>
            <person name="Jorgensen S.L."/>
            <person name="Zaremba-Niedzwiedzka K."/>
            <person name="Martijn J."/>
            <person name="Lind A.E."/>
            <person name="van Eijk R."/>
            <person name="Schleper C."/>
            <person name="Guy L."/>
            <person name="Ettema T.J."/>
        </authorList>
    </citation>
    <scope>NUCLEOTIDE SEQUENCE</scope>
</reference>
<organism evidence="1">
    <name type="scientific">marine sediment metagenome</name>
    <dbReference type="NCBI Taxonomy" id="412755"/>
    <lineage>
        <taxon>unclassified sequences</taxon>
        <taxon>metagenomes</taxon>
        <taxon>ecological metagenomes</taxon>
    </lineage>
</organism>
<proteinExistence type="predicted"/>
<evidence type="ECO:0000313" key="1">
    <source>
        <dbReference type="EMBL" id="KKK71095.1"/>
    </source>
</evidence>
<accession>A0A0F8YBP3</accession>
<comment type="caution">
    <text evidence="1">The sequence shown here is derived from an EMBL/GenBank/DDBJ whole genome shotgun (WGS) entry which is preliminary data.</text>
</comment>
<name>A0A0F8YBP3_9ZZZZ</name>